<accession>A0A5C8J1I3</accession>
<reference evidence="1 2" key="1">
    <citation type="submission" date="2019-08" db="EMBL/GenBank/DDBJ databases">
        <authorList>
            <person name="Shi S."/>
        </authorList>
    </citation>
    <scope>NUCLEOTIDE SEQUENCE [LARGE SCALE GENOMIC DNA]</scope>
    <source>
        <strain evidence="1 2">GY10130</strain>
    </source>
</reference>
<keyword evidence="2" id="KW-1185">Reference proteome</keyword>
<organism evidence="1 2">
    <name type="scientific">Pontibacter qinzhouensis</name>
    <dbReference type="NCBI Taxonomy" id="2603253"/>
    <lineage>
        <taxon>Bacteria</taxon>
        <taxon>Pseudomonadati</taxon>
        <taxon>Bacteroidota</taxon>
        <taxon>Cytophagia</taxon>
        <taxon>Cytophagales</taxon>
        <taxon>Hymenobacteraceae</taxon>
        <taxon>Pontibacter</taxon>
    </lineage>
</organism>
<gene>
    <name evidence="1" type="ORF">FVR03_20635</name>
</gene>
<dbReference type="AlphaFoldDB" id="A0A5C8J1I3"/>
<comment type="caution">
    <text evidence="1">The sequence shown here is derived from an EMBL/GenBank/DDBJ whole genome shotgun (WGS) entry which is preliminary data.</text>
</comment>
<evidence type="ECO:0000313" key="1">
    <source>
        <dbReference type="EMBL" id="TXK29476.1"/>
    </source>
</evidence>
<dbReference type="EMBL" id="VRTY01000109">
    <property type="protein sequence ID" value="TXK29476.1"/>
    <property type="molecule type" value="Genomic_DNA"/>
</dbReference>
<evidence type="ECO:0000313" key="2">
    <source>
        <dbReference type="Proteomes" id="UP000321926"/>
    </source>
</evidence>
<sequence length="102" mass="11863">MRKYGYIDVSTKYLQPMQALTTFYEKLTSCDLLVLTPVTEDRSYCRFYSCGVYLDRLFITDKELLSDLKELSLEDEVIDAEGVRQLIEKYGAILNKAQEETL</sequence>
<protein>
    <submittedName>
        <fullName evidence="1">Uncharacterized protein</fullName>
    </submittedName>
</protein>
<dbReference type="RefSeq" id="WP_147923669.1">
    <property type="nucleotide sequence ID" value="NZ_VRTY01000109.1"/>
</dbReference>
<dbReference type="OrthoDB" id="853316at2"/>
<proteinExistence type="predicted"/>
<dbReference type="Proteomes" id="UP000321926">
    <property type="component" value="Unassembled WGS sequence"/>
</dbReference>
<name>A0A5C8J1I3_9BACT</name>